<keyword evidence="2" id="KW-1185">Reference proteome</keyword>
<evidence type="ECO:0000313" key="2">
    <source>
        <dbReference type="Proteomes" id="UP000075243"/>
    </source>
</evidence>
<proteinExistence type="predicted"/>
<dbReference type="Gramene" id="C.cajan_29782.t">
    <property type="protein sequence ID" value="C.cajan_29782.t.cds1"/>
    <property type="gene ID" value="C.cajan_29782"/>
</dbReference>
<evidence type="ECO:0000313" key="1">
    <source>
        <dbReference type="EMBL" id="KYP48320.1"/>
    </source>
</evidence>
<name>A0A151S0I9_CAJCA</name>
<organism evidence="1 2">
    <name type="scientific">Cajanus cajan</name>
    <name type="common">Pigeon pea</name>
    <name type="synonym">Cajanus indicus</name>
    <dbReference type="NCBI Taxonomy" id="3821"/>
    <lineage>
        <taxon>Eukaryota</taxon>
        <taxon>Viridiplantae</taxon>
        <taxon>Streptophyta</taxon>
        <taxon>Embryophyta</taxon>
        <taxon>Tracheophyta</taxon>
        <taxon>Spermatophyta</taxon>
        <taxon>Magnoliopsida</taxon>
        <taxon>eudicotyledons</taxon>
        <taxon>Gunneridae</taxon>
        <taxon>Pentapetalae</taxon>
        <taxon>rosids</taxon>
        <taxon>fabids</taxon>
        <taxon>Fabales</taxon>
        <taxon>Fabaceae</taxon>
        <taxon>Papilionoideae</taxon>
        <taxon>50 kb inversion clade</taxon>
        <taxon>NPAAA clade</taxon>
        <taxon>indigoferoid/millettioid clade</taxon>
        <taxon>Phaseoleae</taxon>
        <taxon>Cajanus</taxon>
    </lineage>
</organism>
<protein>
    <submittedName>
        <fullName evidence="1">Uncharacterized protein</fullName>
    </submittedName>
</protein>
<reference evidence="1" key="1">
    <citation type="journal article" date="2012" name="Nat. Biotechnol.">
        <title>Draft genome sequence of pigeonpea (Cajanus cajan), an orphan legume crop of resource-poor farmers.</title>
        <authorList>
            <person name="Varshney R.K."/>
            <person name="Chen W."/>
            <person name="Li Y."/>
            <person name="Bharti A.K."/>
            <person name="Saxena R.K."/>
            <person name="Schlueter J.A."/>
            <person name="Donoghue M.T."/>
            <person name="Azam S."/>
            <person name="Fan G."/>
            <person name="Whaley A.M."/>
            <person name="Farmer A.D."/>
            <person name="Sheridan J."/>
            <person name="Iwata A."/>
            <person name="Tuteja R."/>
            <person name="Penmetsa R.V."/>
            <person name="Wu W."/>
            <person name="Upadhyaya H.D."/>
            <person name="Yang S.P."/>
            <person name="Shah T."/>
            <person name="Saxena K.B."/>
            <person name="Michael T."/>
            <person name="McCombie W.R."/>
            <person name="Yang B."/>
            <person name="Zhang G."/>
            <person name="Yang H."/>
            <person name="Wang J."/>
            <person name="Spillane C."/>
            <person name="Cook D.R."/>
            <person name="May G.D."/>
            <person name="Xu X."/>
            <person name="Jackson S.A."/>
        </authorList>
    </citation>
    <scope>NUCLEOTIDE SEQUENCE [LARGE SCALE GENOMIC DNA]</scope>
</reference>
<sequence>MVTAYLFKFMDPTIGKPFMFLPITRDIWEVMKKTCSDLDNQSQLFELTTWM</sequence>
<gene>
    <name evidence="1" type="ORF">KK1_030012</name>
</gene>
<dbReference type="Proteomes" id="UP000075243">
    <property type="component" value="Unassembled WGS sequence"/>
</dbReference>
<dbReference type="AlphaFoldDB" id="A0A151S0I9"/>
<accession>A0A151S0I9</accession>
<dbReference type="EMBL" id="KQ483503">
    <property type="protein sequence ID" value="KYP48320.1"/>
    <property type="molecule type" value="Genomic_DNA"/>
</dbReference>